<dbReference type="VEuPathDB" id="FungiDB:QG37_08153"/>
<dbReference type="Proteomes" id="UP000037122">
    <property type="component" value="Unassembled WGS sequence"/>
</dbReference>
<protein>
    <submittedName>
        <fullName evidence="1">Uncharacterized protein</fullName>
    </submittedName>
</protein>
<dbReference type="AlphaFoldDB" id="A0A0L0NNJ9"/>
<evidence type="ECO:0000313" key="2">
    <source>
        <dbReference type="Proteomes" id="UP000037122"/>
    </source>
</evidence>
<comment type="caution">
    <text evidence="1">The sequence shown here is derived from an EMBL/GenBank/DDBJ whole genome shotgun (WGS) entry which is preliminary data.</text>
</comment>
<gene>
    <name evidence="1" type="ORF">QG37_08153</name>
</gene>
<proteinExistence type="predicted"/>
<sequence length="72" mass="8127">MEIWGIAAKARSRSAKEEGVLLWERGNFCGSKNFFFLLLSSSVSMNHQPALLRLLRFTTTLGKEEVVRKRGG</sequence>
<accession>A0A0L0NNJ9</accession>
<organism evidence="1 2">
    <name type="scientific">Candidozyma auris</name>
    <name type="common">Yeast</name>
    <name type="synonym">Candida auris</name>
    <dbReference type="NCBI Taxonomy" id="498019"/>
    <lineage>
        <taxon>Eukaryota</taxon>
        <taxon>Fungi</taxon>
        <taxon>Dikarya</taxon>
        <taxon>Ascomycota</taxon>
        <taxon>Saccharomycotina</taxon>
        <taxon>Pichiomycetes</taxon>
        <taxon>Metschnikowiaceae</taxon>
        <taxon>Candidozyma</taxon>
    </lineage>
</organism>
<dbReference type="EMBL" id="LGST01000067">
    <property type="protein sequence ID" value="KND95613.1"/>
    <property type="molecule type" value="Genomic_DNA"/>
</dbReference>
<evidence type="ECO:0000313" key="1">
    <source>
        <dbReference type="EMBL" id="KND95613.1"/>
    </source>
</evidence>
<name>A0A0L0NNJ9_CANAR</name>
<reference evidence="2" key="1">
    <citation type="journal article" date="2015" name="BMC Genomics">
        <title>Draft genome of a commonly misdiagnosed multidrug resistant pathogen Candida auris.</title>
        <authorList>
            <person name="Chatterjee S."/>
            <person name="Alampalli S.V."/>
            <person name="Nageshan R.K."/>
            <person name="Chettiar S.T."/>
            <person name="Joshi S."/>
            <person name="Tatu U.S."/>
        </authorList>
    </citation>
    <scope>NUCLEOTIDE SEQUENCE [LARGE SCALE GENOMIC DNA]</scope>
    <source>
        <strain evidence="2">6684</strain>
    </source>
</reference>